<protein>
    <recommendedName>
        <fullName evidence="4">Secreted protein</fullName>
    </recommendedName>
</protein>
<keyword evidence="1" id="KW-0732">Signal</keyword>
<dbReference type="Proteomes" id="UP000663828">
    <property type="component" value="Unassembled WGS sequence"/>
</dbReference>
<keyword evidence="3" id="KW-1185">Reference proteome</keyword>
<name>A0A816G9L3_ADIRI</name>
<gene>
    <name evidence="2" type="ORF">XAT740_LOCUS58911</name>
</gene>
<evidence type="ECO:0000313" key="2">
    <source>
        <dbReference type="EMBL" id="CAF1672253.1"/>
    </source>
</evidence>
<evidence type="ECO:0000313" key="3">
    <source>
        <dbReference type="Proteomes" id="UP000663828"/>
    </source>
</evidence>
<accession>A0A816G9L3</accession>
<evidence type="ECO:0008006" key="4">
    <source>
        <dbReference type="Google" id="ProtNLM"/>
    </source>
</evidence>
<comment type="caution">
    <text evidence="2">The sequence shown here is derived from an EMBL/GenBank/DDBJ whole genome shotgun (WGS) entry which is preliminary data.</text>
</comment>
<reference evidence="2" key="1">
    <citation type="submission" date="2021-02" db="EMBL/GenBank/DDBJ databases">
        <authorList>
            <person name="Nowell W R."/>
        </authorList>
    </citation>
    <scope>NUCLEOTIDE SEQUENCE</scope>
</reference>
<sequence>MPRCHILVSIWVVVPMMFRGGPQRNNTLIHFCSSENNPFGFQQEMLDYPVFAQHQRLDTVTTLSNRDLRYRTTGWSYVVVVSMSQVDAVDVSDAPHERLTTSWQMHSPTS</sequence>
<feature type="non-terminal residue" evidence="2">
    <location>
        <position position="1"/>
    </location>
</feature>
<evidence type="ECO:0000256" key="1">
    <source>
        <dbReference type="SAM" id="SignalP"/>
    </source>
</evidence>
<proteinExistence type="predicted"/>
<dbReference type="AlphaFoldDB" id="A0A816G9L3"/>
<dbReference type="EMBL" id="CAJNOR010013245">
    <property type="protein sequence ID" value="CAF1672253.1"/>
    <property type="molecule type" value="Genomic_DNA"/>
</dbReference>
<feature type="chain" id="PRO_5032447252" description="Secreted protein" evidence="1">
    <location>
        <begin position="21"/>
        <end position="110"/>
    </location>
</feature>
<organism evidence="2 3">
    <name type="scientific">Adineta ricciae</name>
    <name type="common">Rotifer</name>
    <dbReference type="NCBI Taxonomy" id="249248"/>
    <lineage>
        <taxon>Eukaryota</taxon>
        <taxon>Metazoa</taxon>
        <taxon>Spiralia</taxon>
        <taxon>Gnathifera</taxon>
        <taxon>Rotifera</taxon>
        <taxon>Eurotatoria</taxon>
        <taxon>Bdelloidea</taxon>
        <taxon>Adinetida</taxon>
        <taxon>Adinetidae</taxon>
        <taxon>Adineta</taxon>
    </lineage>
</organism>
<feature type="signal peptide" evidence="1">
    <location>
        <begin position="1"/>
        <end position="20"/>
    </location>
</feature>